<proteinExistence type="predicted"/>
<organism evidence="2 3">
    <name type="scientific">Klebsormidium nitens</name>
    <name type="common">Green alga</name>
    <name type="synonym">Ulothrix nitens</name>
    <dbReference type="NCBI Taxonomy" id="105231"/>
    <lineage>
        <taxon>Eukaryota</taxon>
        <taxon>Viridiplantae</taxon>
        <taxon>Streptophyta</taxon>
        <taxon>Klebsormidiophyceae</taxon>
        <taxon>Klebsormidiales</taxon>
        <taxon>Klebsormidiaceae</taxon>
        <taxon>Klebsormidium</taxon>
    </lineage>
</organism>
<reference evidence="2 3" key="1">
    <citation type="journal article" date="2014" name="Nat. Commun.">
        <title>Klebsormidium flaccidum genome reveals primary factors for plant terrestrial adaptation.</title>
        <authorList>
            <person name="Hori K."/>
            <person name="Maruyama F."/>
            <person name="Fujisawa T."/>
            <person name="Togashi T."/>
            <person name="Yamamoto N."/>
            <person name="Seo M."/>
            <person name="Sato S."/>
            <person name="Yamada T."/>
            <person name="Mori H."/>
            <person name="Tajima N."/>
            <person name="Moriyama T."/>
            <person name="Ikeuchi M."/>
            <person name="Watanabe M."/>
            <person name="Wada H."/>
            <person name="Kobayashi K."/>
            <person name="Saito M."/>
            <person name="Masuda T."/>
            <person name="Sasaki-Sekimoto Y."/>
            <person name="Mashiguchi K."/>
            <person name="Awai K."/>
            <person name="Shimojima M."/>
            <person name="Masuda S."/>
            <person name="Iwai M."/>
            <person name="Nobusawa T."/>
            <person name="Narise T."/>
            <person name="Kondo S."/>
            <person name="Saito H."/>
            <person name="Sato R."/>
            <person name="Murakawa M."/>
            <person name="Ihara Y."/>
            <person name="Oshima-Yamada Y."/>
            <person name="Ohtaka K."/>
            <person name="Satoh M."/>
            <person name="Sonobe K."/>
            <person name="Ishii M."/>
            <person name="Ohtani R."/>
            <person name="Kanamori-Sato M."/>
            <person name="Honoki R."/>
            <person name="Miyazaki D."/>
            <person name="Mochizuki H."/>
            <person name="Umetsu J."/>
            <person name="Higashi K."/>
            <person name="Shibata D."/>
            <person name="Kamiya Y."/>
            <person name="Sato N."/>
            <person name="Nakamura Y."/>
            <person name="Tabata S."/>
            <person name="Ida S."/>
            <person name="Kurokawa K."/>
            <person name="Ohta H."/>
        </authorList>
    </citation>
    <scope>NUCLEOTIDE SEQUENCE [LARGE SCALE GENOMIC DNA]</scope>
    <source>
        <strain evidence="2 3">NIES-2285</strain>
    </source>
</reference>
<evidence type="ECO:0000313" key="2">
    <source>
        <dbReference type="EMBL" id="GAQ82909.1"/>
    </source>
</evidence>
<gene>
    <name evidence="2" type="ORF">KFL_001280300</name>
</gene>
<feature type="region of interest" description="Disordered" evidence="1">
    <location>
        <begin position="155"/>
        <end position="174"/>
    </location>
</feature>
<sequence>MPAARDDILKALQKGPIAVVDPAIGRLKSAESIFPKGISDNRSLQCVNVGLYEGVNQYLCHNASSNKKLRKIKWSDLVPGASRAQSLKQKGLWEALDFFLTLLAANRALCTAVKAYLDAFFVNPGTAACNTATRARLEACFAHMLAAASPEPAADVMPPAASTQPPAANANPNMSNGDTIASLDLLHLDPSLIADLPDLEDPDEQDFEDMLRLFGVEAARDQA</sequence>
<keyword evidence="3" id="KW-1185">Reference proteome</keyword>
<evidence type="ECO:0000256" key="1">
    <source>
        <dbReference type="SAM" id="MobiDB-lite"/>
    </source>
</evidence>
<dbReference type="AlphaFoldDB" id="A0A1Y1I0F0"/>
<dbReference type="EMBL" id="DF237077">
    <property type="protein sequence ID" value="GAQ82909.1"/>
    <property type="molecule type" value="Genomic_DNA"/>
</dbReference>
<evidence type="ECO:0000313" key="3">
    <source>
        <dbReference type="Proteomes" id="UP000054558"/>
    </source>
</evidence>
<accession>A0A1Y1I0F0</accession>
<dbReference type="Proteomes" id="UP000054558">
    <property type="component" value="Unassembled WGS sequence"/>
</dbReference>
<protein>
    <submittedName>
        <fullName evidence="2">Uncharacterized protein</fullName>
    </submittedName>
</protein>
<feature type="compositionally biased region" description="Low complexity" evidence="1">
    <location>
        <begin position="157"/>
        <end position="174"/>
    </location>
</feature>
<name>A0A1Y1I0F0_KLENI</name>